<dbReference type="EMBL" id="JASBNA010000035">
    <property type="protein sequence ID" value="KAK7682475.1"/>
    <property type="molecule type" value="Genomic_DNA"/>
</dbReference>
<dbReference type="AlphaFoldDB" id="A0AAW0FUF7"/>
<dbReference type="InterPro" id="IPR047122">
    <property type="entry name" value="Trans-enoyl_RdTase-like"/>
</dbReference>
<dbReference type="InterPro" id="IPR020843">
    <property type="entry name" value="ER"/>
</dbReference>
<feature type="domain" description="Enoyl reductase (ER)" evidence="1">
    <location>
        <begin position="15"/>
        <end position="347"/>
    </location>
</feature>
<dbReference type="Proteomes" id="UP001385951">
    <property type="component" value="Unassembled WGS sequence"/>
</dbReference>
<evidence type="ECO:0000313" key="2">
    <source>
        <dbReference type="EMBL" id="KAK7682475.1"/>
    </source>
</evidence>
<dbReference type="Gene3D" id="3.40.50.720">
    <property type="entry name" value="NAD(P)-binding Rossmann-like Domain"/>
    <property type="match status" value="1"/>
</dbReference>
<dbReference type="Pfam" id="PF08240">
    <property type="entry name" value="ADH_N"/>
    <property type="match status" value="1"/>
</dbReference>
<dbReference type="InterPro" id="IPR013149">
    <property type="entry name" value="ADH-like_C"/>
</dbReference>
<dbReference type="SUPFAM" id="SSF51735">
    <property type="entry name" value="NAD(P)-binding Rossmann-fold domains"/>
    <property type="match status" value="1"/>
</dbReference>
<dbReference type="InterPro" id="IPR013154">
    <property type="entry name" value="ADH-like_N"/>
</dbReference>
<evidence type="ECO:0000259" key="1">
    <source>
        <dbReference type="SMART" id="SM00829"/>
    </source>
</evidence>
<dbReference type="InterPro" id="IPR036291">
    <property type="entry name" value="NAD(P)-bd_dom_sf"/>
</dbReference>
<dbReference type="SMART" id="SM00829">
    <property type="entry name" value="PKS_ER"/>
    <property type="match status" value="1"/>
</dbReference>
<dbReference type="CDD" id="cd08249">
    <property type="entry name" value="enoyl_reductase_like"/>
    <property type="match status" value="1"/>
</dbReference>
<dbReference type="Gene3D" id="3.90.180.10">
    <property type="entry name" value="Medium-chain alcohol dehydrogenases, catalytic domain"/>
    <property type="match status" value="1"/>
</dbReference>
<evidence type="ECO:0000313" key="3">
    <source>
        <dbReference type="Proteomes" id="UP001385951"/>
    </source>
</evidence>
<proteinExistence type="predicted"/>
<dbReference type="GO" id="GO:0016651">
    <property type="term" value="F:oxidoreductase activity, acting on NAD(P)H"/>
    <property type="evidence" value="ECO:0007669"/>
    <property type="project" value="InterPro"/>
</dbReference>
<dbReference type="InterPro" id="IPR011032">
    <property type="entry name" value="GroES-like_sf"/>
</dbReference>
<dbReference type="Pfam" id="PF00107">
    <property type="entry name" value="ADH_zinc_N"/>
    <property type="match status" value="1"/>
</dbReference>
<sequence>MAIPTQQKALRLTAAQSDFSVDTVPVVLPQDDEVLIRIEASTLSHMERFMQQAGYYITEYPSIVGLDAAGVVVALGKNVTGRAIGDRVLYVTNFTSPSAAHQQYAVMKAHLTAKVPASISFDQAATLPCNVLTAHNGLYTGPTPRIGRGGANLTPFWKPEGRGKYAGQPIVILGAAASVGQYAIQQVRISGFSPIIAVASLRNADLLKSLGATHVLDRSLSASDLISQAREITTKPIQVVYDAFSSAETQGLGYDILASGGALAITLPVALDEAKLKSDKSVYMVYGAPNQPEYEEIDAEFFNALPEYLSSGEIKPNAVEYLPGGLHAVSEGLKRLESFALNGKLAVHPLETA</sequence>
<accession>A0AAW0FUF7</accession>
<dbReference type="PANTHER" id="PTHR45348:SF2">
    <property type="entry name" value="ZINC-TYPE ALCOHOL DEHYDROGENASE-LIKE PROTEIN C2E1P3.01"/>
    <property type="match status" value="1"/>
</dbReference>
<keyword evidence="3" id="KW-1185">Reference proteome</keyword>
<organism evidence="2 3">
    <name type="scientific">Cerrena zonata</name>
    <dbReference type="NCBI Taxonomy" id="2478898"/>
    <lineage>
        <taxon>Eukaryota</taxon>
        <taxon>Fungi</taxon>
        <taxon>Dikarya</taxon>
        <taxon>Basidiomycota</taxon>
        <taxon>Agaricomycotina</taxon>
        <taxon>Agaricomycetes</taxon>
        <taxon>Polyporales</taxon>
        <taxon>Cerrenaceae</taxon>
        <taxon>Cerrena</taxon>
    </lineage>
</organism>
<name>A0AAW0FUF7_9APHY</name>
<comment type="caution">
    <text evidence="2">The sequence shown here is derived from an EMBL/GenBank/DDBJ whole genome shotgun (WGS) entry which is preliminary data.</text>
</comment>
<gene>
    <name evidence="2" type="ORF">QCA50_014275</name>
</gene>
<reference evidence="2 3" key="1">
    <citation type="submission" date="2022-09" db="EMBL/GenBank/DDBJ databases">
        <authorList>
            <person name="Palmer J.M."/>
        </authorList>
    </citation>
    <scope>NUCLEOTIDE SEQUENCE [LARGE SCALE GENOMIC DNA]</scope>
    <source>
        <strain evidence="2 3">DSM 7382</strain>
    </source>
</reference>
<dbReference type="SUPFAM" id="SSF50129">
    <property type="entry name" value="GroES-like"/>
    <property type="match status" value="1"/>
</dbReference>
<protein>
    <recommendedName>
        <fullName evidence="1">Enoyl reductase (ER) domain-containing protein</fullName>
    </recommendedName>
</protein>
<dbReference type="PANTHER" id="PTHR45348">
    <property type="entry name" value="HYPOTHETICAL OXIDOREDUCTASE (EUROFUNG)"/>
    <property type="match status" value="1"/>
</dbReference>